<gene>
    <name evidence="2" type="ORF">KOR34_00610</name>
</gene>
<evidence type="ECO:0000256" key="1">
    <source>
        <dbReference type="SAM" id="MobiDB-lite"/>
    </source>
</evidence>
<feature type="compositionally biased region" description="Basic residues" evidence="1">
    <location>
        <begin position="1"/>
        <end position="13"/>
    </location>
</feature>
<feature type="region of interest" description="Disordered" evidence="1">
    <location>
        <begin position="54"/>
        <end position="77"/>
    </location>
</feature>
<protein>
    <submittedName>
        <fullName evidence="2">Uncharacterized protein</fullName>
    </submittedName>
</protein>
<dbReference type="RefSeq" id="WP_146561144.1">
    <property type="nucleotide sequence ID" value="NZ_SIHJ01000001.1"/>
</dbReference>
<dbReference type="AlphaFoldDB" id="A0A5C5VB21"/>
<name>A0A5C5VB21_9BACT</name>
<dbReference type="Proteomes" id="UP000316714">
    <property type="component" value="Unassembled WGS sequence"/>
</dbReference>
<keyword evidence="3" id="KW-1185">Reference proteome</keyword>
<evidence type="ECO:0000313" key="2">
    <source>
        <dbReference type="EMBL" id="TWT35173.1"/>
    </source>
</evidence>
<feature type="compositionally biased region" description="Polar residues" evidence="1">
    <location>
        <begin position="54"/>
        <end position="71"/>
    </location>
</feature>
<feature type="region of interest" description="Disordered" evidence="1">
    <location>
        <begin position="1"/>
        <end position="25"/>
    </location>
</feature>
<proteinExistence type="predicted"/>
<evidence type="ECO:0000313" key="3">
    <source>
        <dbReference type="Proteomes" id="UP000316714"/>
    </source>
</evidence>
<accession>A0A5C5VB21</accession>
<reference evidence="2 3" key="1">
    <citation type="submission" date="2019-02" db="EMBL/GenBank/DDBJ databases">
        <title>Deep-cultivation of Planctomycetes and their phenomic and genomic characterization uncovers novel biology.</title>
        <authorList>
            <person name="Wiegand S."/>
            <person name="Jogler M."/>
            <person name="Boedeker C."/>
            <person name="Pinto D."/>
            <person name="Vollmers J."/>
            <person name="Rivas-Marin E."/>
            <person name="Kohn T."/>
            <person name="Peeters S.H."/>
            <person name="Heuer A."/>
            <person name="Rast P."/>
            <person name="Oberbeckmann S."/>
            <person name="Bunk B."/>
            <person name="Jeske O."/>
            <person name="Meyerdierks A."/>
            <person name="Storesund J.E."/>
            <person name="Kallscheuer N."/>
            <person name="Luecker S."/>
            <person name="Lage O.M."/>
            <person name="Pohl T."/>
            <person name="Merkel B.J."/>
            <person name="Hornburger P."/>
            <person name="Mueller R.-W."/>
            <person name="Bruemmer F."/>
            <person name="Labrenz M."/>
            <person name="Spormann A.M."/>
            <person name="Op Den Camp H."/>
            <person name="Overmann J."/>
            <person name="Amann R."/>
            <person name="Jetten M.S.M."/>
            <person name="Mascher T."/>
            <person name="Medema M.H."/>
            <person name="Devos D.P."/>
            <person name="Kaster A.-K."/>
            <person name="Ovreas L."/>
            <person name="Rohde M."/>
            <person name="Galperin M.Y."/>
            <person name="Jogler C."/>
        </authorList>
    </citation>
    <scope>NUCLEOTIDE SEQUENCE [LARGE SCALE GENOMIC DNA]</scope>
    <source>
        <strain evidence="2 3">KOR34</strain>
    </source>
</reference>
<sequence length="105" mass="11544">MSRRKPTGPRRKLGQGSVSGMLRQGHKEIGRLWNAVEEPGVLGTATPMLVSIQTGVSPQPQTSREFQTMSATEPHEIAPPESILDNLIEQAAEMAQPEMEPEIER</sequence>
<comment type="caution">
    <text evidence="2">The sequence shown here is derived from an EMBL/GenBank/DDBJ whole genome shotgun (WGS) entry which is preliminary data.</text>
</comment>
<dbReference type="EMBL" id="SIHJ01000001">
    <property type="protein sequence ID" value="TWT35173.1"/>
    <property type="molecule type" value="Genomic_DNA"/>
</dbReference>
<organism evidence="2 3">
    <name type="scientific">Posidoniimonas corsicana</name>
    <dbReference type="NCBI Taxonomy" id="1938618"/>
    <lineage>
        <taxon>Bacteria</taxon>
        <taxon>Pseudomonadati</taxon>
        <taxon>Planctomycetota</taxon>
        <taxon>Planctomycetia</taxon>
        <taxon>Pirellulales</taxon>
        <taxon>Lacipirellulaceae</taxon>
        <taxon>Posidoniimonas</taxon>
    </lineage>
</organism>